<evidence type="ECO:0000313" key="2">
    <source>
        <dbReference type="Proteomes" id="UP001365542"/>
    </source>
</evidence>
<dbReference type="Proteomes" id="UP001365542">
    <property type="component" value="Unassembled WGS sequence"/>
</dbReference>
<comment type="caution">
    <text evidence="1">The sequence shown here is derived from an EMBL/GenBank/DDBJ whole genome shotgun (WGS) entry which is preliminary data.</text>
</comment>
<dbReference type="EMBL" id="JAVHJO010000017">
    <property type="protein sequence ID" value="KAK6525262.1"/>
    <property type="molecule type" value="Genomic_DNA"/>
</dbReference>
<evidence type="ECO:0000313" key="1">
    <source>
        <dbReference type="EMBL" id="KAK6525262.1"/>
    </source>
</evidence>
<protein>
    <recommendedName>
        <fullName evidence="3">F-box domain-containing protein</fullName>
    </recommendedName>
</protein>
<keyword evidence="2" id="KW-1185">Reference proteome</keyword>
<evidence type="ECO:0008006" key="3">
    <source>
        <dbReference type="Google" id="ProtNLM"/>
    </source>
</evidence>
<accession>A0AAV9WT09</accession>
<name>A0AAV9WT09_9PEZI</name>
<proteinExistence type="predicted"/>
<organism evidence="1 2">
    <name type="scientific">Orbilia ellipsospora</name>
    <dbReference type="NCBI Taxonomy" id="2528407"/>
    <lineage>
        <taxon>Eukaryota</taxon>
        <taxon>Fungi</taxon>
        <taxon>Dikarya</taxon>
        <taxon>Ascomycota</taxon>
        <taxon>Pezizomycotina</taxon>
        <taxon>Orbiliomycetes</taxon>
        <taxon>Orbiliales</taxon>
        <taxon>Orbiliaceae</taxon>
        <taxon>Orbilia</taxon>
    </lineage>
</organism>
<dbReference type="AlphaFoldDB" id="A0AAV9WT09"/>
<sequence>MAISILLFPHEILTIIFSDECLSNQDLSNAQRACKYFRNSIQQACCRRYTFRVDAFHQPTWKLVRHLLDNPKLGEQFLEITLKWERRIAKDKSTWTPDWRWTDEEMKRIVDVCERYEIVDNTRERIFDGKNSEALLPVLLCFTPNLKSLDLGNVNLRIVDTGGYPSTSGGYPGYSVACKALGSPVARQNGERKFNELAKIHQATGRNRTLFLFDNLQYKEMDGSVVGPKKLLPGLASLKAFSIGRPVKRGSRLWGPELFPIFFLPRIKSIQAFNLGDDEGSFSYVANLKPHAESHSPVKYLELDSRFEELSPFPFSPEFCGVIAQITGQLERVIIRNKRISNYEKSETRDVMIAETFLKHNQDTLNPKNIIVNGGGFDAAGKYDVNKERHREVARKQRLFEQNRAKIKMAYTKPPPITSLSLHSGLLYYLLTFLERTDVFSFMLSCKSFQDACHQFIWSSFSFHRNYESRNMDTISHNRCIRLVRIFEETGTAGLRHLESIYFDNSFFDGVQRSGPAKRELFQYLIDEINNGNTPKLKLIEFNLSQVEINDHELAMYGSCQWRDFARAIKEHSAMRTLEHFTLHLRIEIKQAMFLDLCDITKLVKLELCMGSWASLEDVSREIEELTSLLTAAPNLKGLGIKSGHYSFYKPLEQLDVLSEPLECLQSAILALKSLHTLAITFSFHPSCLLLPPDGVKKLEYNGTASASWWMKFAKYHFRGVEHLTLSTWLLGSTGSAEGLKFDVEIQKLELGSVEISGLKWVEVTGYGDIPRDLIPCIVEKNPQIPKECLEAIAAHNVQIYVHKLGRGVSNIFSRLATDLTRELQGAIKDFAEKQLIYREQIADEFLQDTAEMSACAILKRFEEKYASKLQAEVLGWCERRRTGLLPREDAAHE</sequence>
<dbReference type="CDD" id="cd09917">
    <property type="entry name" value="F-box_SF"/>
    <property type="match status" value="1"/>
</dbReference>
<gene>
    <name evidence="1" type="ORF">TWF694_005408</name>
</gene>
<reference evidence="1 2" key="1">
    <citation type="submission" date="2019-10" db="EMBL/GenBank/DDBJ databases">
        <authorList>
            <person name="Palmer J.M."/>
        </authorList>
    </citation>
    <scope>NUCLEOTIDE SEQUENCE [LARGE SCALE GENOMIC DNA]</scope>
    <source>
        <strain evidence="1 2">TWF694</strain>
    </source>
</reference>